<name>A0A183NWM2_9TREM</name>
<evidence type="ECO:0000313" key="1">
    <source>
        <dbReference type="EMBL" id="VDP34235.1"/>
    </source>
</evidence>
<dbReference type="STRING" id="31246.A0A183NWM2"/>
<dbReference type="Proteomes" id="UP000269396">
    <property type="component" value="Unassembled WGS sequence"/>
</dbReference>
<reference evidence="1 2" key="1">
    <citation type="submission" date="2018-11" db="EMBL/GenBank/DDBJ databases">
        <authorList>
            <consortium name="Pathogen Informatics"/>
        </authorList>
    </citation>
    <scope>NUCLEOTIDE SEQUENCE [LARGE SCALE GENOMIC DNA]</scope>
    <source>
        <strain>Denwood</strain>
        <strain evidence="2">Zambia</strain>
    </source>
</reference>
<dbReference type="EMBL" id="UZAL01027628">
    <property type="protein sequence ID" value="VDP34235.1"/>
    <property type="molecule type" value="Genomic_DNA"/>
</dbReference>
<sequence length="115" mass="13218">MIGLNMDPTDSYSPVEMYTTVLNITIGIEHATHAKRRNSNKCHEKYYSTSPCHFISYYRSELIITIQSKSHFLKCTGKQLVNSAISQNENELIHSEQSQQVNNGCSYRTSAYFSW</sequence>
<keyword evidence="2" id="KW-1185">Reference proteome</keyword>
<gene>
    <name evidence="1" type="ORF">SMTD_LOCUS6508</name>
</gene>
<organism evidence="1 2">
    <name type="scientific">Schistosoma mattheei</name>
    <dbReference type="NCBI Taxonomy" id="31246"/>
    <lineage>
        <taxon>Eukaryota</taxon>
        <taxon>Metazoa</taxon>
        <taxon>Spiralia</taxon>
        <taxon>Lophotrochozoa</taxon>
        <taxon>Platyhelminthes</taxon>
        <taxon>Trematoda</taxon>
        <taxon>Digenea</taxon>
        <taxon>Strigeidida</taxon>
        <taxon>Schistosomatoidea</taxon>
        <taxon>Schistosomatidae</taxon>
        <taxon>Schistosoma</taxon>
    </lineage>
</organism>
<evidence type="ECO:0000313" key="2">
    <source>
        <dbReference type="Proteomes" id="UP000269396"/>
    </source>
</evidence>
<dbReference type="AlphaFoldDB" id="A0A183NWM2"/>
<accession>A0A183NWM2</accession>
<protein>
    <submittedName>
        <fullName evidence="1">Uncharacterized protein</fullName>
    </submittedName>
</protein>
<proteinExistence type="predicted"/>